<dbReference type="EMBL" id="AVOT02029485">
    <property type="protein sequence ID" value="MBW0522328.1"/>
    <property type="molecule type" value="Genomic_DNA"/>
</dbReference>
<reference evidence="1" key="1">
    <citation type="submission" date="2021-03" db="EMBL/GenBank/DDBJ databases">
        <title>Draft genome sequence of rust myrtle Austropuccinia psidii MF-1, a brazilian biotype.</title>
        <authorList>
            <person name="Quecine M.C."/>
            <person name="Pachon D.M.R."/>
            <person name="Bonatelli M.L."/>
            <person name="Correr F.H."/>
            <person name="Franceschini L.M."/>
            <person name="Leite T.F."/>
            <person name="Margarido G.R.A."/>
            <person name="Almeida C.A."/>
            <person name="Ferrarezi J.A."/>
            <person name="Labate C.A."/>
        </authorList>
    </citation>
    <scope>NUCLEOTIDE SEQUENCE</scope>
    <source>
        <strain evidence="1">MF-1</strain>
    </source>
</reference>
<keyword evidence="2" id="KW-1185">Reference proteome</keyword>
<comment type="caution">
    <text evidence="1">The sequence shown here is derived from an EMBL/GenBank/DDBJ whole genome shotgun (WGS) entry which is preliminary data.</text>
</comment>
<protein>
    <submittedName>
        <fullName evidence="1">Uncharacterized protein</fullName>
    </submittedName>
</protein>
<accession>A0A9Q3EP09</accession>
<dbReference type="AlphaFoldDB" id="A0A9Q3EP09"/>
<proteinExistence type="predicted"/>
<name>A0A9Q3EP09_9BASI</name>
<evidence type="ECO:0000313" key="1">
    <source>
        <dbReference type="EMBL" id="MBW0522328.1"/>
    </source>
</evidence>
<gene>
    <name evidence="1" type="ORF">O181_062043</name>
</gene>
<evidence type="ECO:0000313" key="2">
    <source>
        <dbReference type="Proteomes" id="UP000765509"/>
    </source>
</evidence>
<sequence>MDCFLHTKWVTSFPIEACEEENMFREGLNQVYHWIISQMNQENQDMFYNWEQENSDPAELWKEVCEYYSSSSAENSANLIFKIFNLEMDEGNVLEIVGEL</sequence>
<organism evidence="1 2">
    <name type="scientific">Austropuccinia psidii MF-1</name>
    <dbReference type="NCBI Taxonomy" id="1389203"/>
    <lineage>
        <taxon>Eukaryota</taxon>
        <taxon>Fungi</taxon>
        <taxon>Dikarya</taxon>
        <taxon>Basidiomycota</taxon>
        <taxon>Pucciniomycotina</taxon>
        <taxon>Pucciniomycetes</taxon>
        <taxon>Pucciniales</taxon>
        <taxon>Sphaerophragmiaceae</taxon>
        <taxon>Austropuccinia</taxon>
    </lineage>
</organism>
<dbReference type="Proteomes" id="UP000765509">
    <property type="component" value="Unassembled WGS sequence"/>
</dbReference>